<gene>
    <name evidence="1" type="ORF">FAEPRAA2165_01947</name>
</gene>
<dbReference type="AlphaFoldDB" id="C7H6L4"/>
<keyword evidence="2" id="KW-1185">Reference proteome</keyword>
<evidence type="ECO:0000313" key="1">
    <source>
        <dbReference type="EMBL" id="EEU96542.1"/>
    </source>
</evidence>
<organism evidence="1 2">
    <name type="scientific">Faecalibacterium duncaniae (strain DSM 17677 / JCM 31915 / A2-165)</name>
    <name type="common">Faecalibacterium prausnitzii</name>
    <dbReference type="NCBI Taxonomy" id="411483"/>
    <lineage>
        <taxon>Bacteria</taxon>
        <taxon>Bacillati</taxon>
        <taxon>Bacillota</taxon>
        <taxon>Clostridia</taxon>
        <taxon>Eubacteriales</taxon>
        <taxon>Oscillospiraceae</taxon>
        <taxon>Faecalibacterium</taxon>
    </lineage>
</organism>
<accession>C7H6L4</accession>
<protein>
    <submittedName>
        <fullName evidence="1">Uncharacterized protein</fullName>
    </submittedName>
</protein>
<dbReference type="STRING" id="411483.FAEPRAA2165_01947"/>
<dbReference type="HOGENOM" id="CLU_2953671_0_0_9"/>
<name>C7H6L4_FAED2</name>
<sequence>MTTKTFFHISRSDLCFKECTVRFLRAVHFCLQKTLDKSRQFCIIICGNYLWSLFEEKPL</sequence>
<reference evidence="1" key="1">
    <citation type="submission" date="2009-08" db="EMBL/GenBank/DDBJ databases">
        <authorList>
            <person name="Weinstock G."/>
            <person name="Sodergren E."/>
            <person name="Clifton S."/>
            <person name="Fulton L."/>
            <person name="Fulton B."/>
            <person name="Courtney L."/>
            <person name="Fronick C."/>
            <person name="Harrison M."/>
            <person name="Strong C."/>
            <person name="Farmer C."/>
            <person name="Delahaunty K."/>
            <person name="Markovic C."/>
            <person name="Hall O."/>
            <person name="Minx P."/>
            <person name="Tomlinson C."/>
            <person name="Mitreva M."/>
            <person name="Nelson J."/>
            <person name="Hou S."/>
            <person name="Wollam A."/>
            <person name="Pepin K.H."/>
            <person name="Johnson M."/>
            <person name="Bhonagiri V."/>
            <person name="Nash W.E."/>
            <person name="Warren W."/>
            <person name="Chinwalla A."/>
            <person name="Mardis E.R."/>
            <person name="Wilson R.K."/>
        </authorList>
    </citation>
    <scope>NUCLEOTIDE SEQUENCE [LARGE SCALE GENOMIC DNA]</scope>
    <source>
        <strain evidence="1">A2-165</strain>
    </source>
</reference>
<comment type="caution">
    <text evidence="1">The sequence shown here is derived from an EMBL/GenBank/DDBJ whole genome shotgun (WGS) entry which is preliminary data.</text>
</comment>
<proteinExistence type="predicted"/>
<evidence type="ECO:0000313" key="2">
    <source>
        <dbReference type="Proteomes" id="UP000004619"/>
    </source>
</evidence>
<dbReference type="EMBL" id="ACOP02000049">
    <property type="protein sequence ID" value="EEU96542.1"/>
    <property type="molecule type" value="Genomic_DNA"/>
</dbReference>
<dbReference type="Proteomes" id="UP000004619">
    <property type="component" value="Unassembled WGS sequence"/>
</dbReference>